<dbReference type="RefSeq" id="WP_160423727.1">
    <property type="nucleotide sequence ID" value="NZ_WSTA01000025.1"/>
</dbReference>
<proteinExistence type="predicted"/>
<evidence type="ECO:0000313" key="2">
    <source>
        <dbReference type="Proteomes" id="UP000438182"/>
    </source>
</evidence>
<protein>
    <submittedName>
        <fullName evidence="1">Uncharacterized protein</fullName>
    </submittedName>
</protein>
<organism evidence="1 2">
    <name type="scientific">Agromyces seonyuensis</name>
    <dbReference type="NCBI Taxonomy" id="2662446"/>
    <lineage>
        <taxon>Bacteria</taxon>
        <taxon>Bacillati</taxon>
        <taxon>Actinomycetota</taxon>
        <taxon>Actinomycetes</taxon>
        <taxon>Micrococcales</taxon>
        <taxon>Microbacteriaceae</taxon>
        <taxon>Agromyces</taxon>
    </lineage>
</organism>
<gene>
    <name evidence="1" type="ORF">GB864_07500</name>
</gene>
<sequence>MISTGEEVALWLVDDRPARLVWGGRRWRVSDQPTPLHQRAEWLPPMLTHAPEPRIGWRFQATAVDDGESVVVDVVATEGGEWRIDRVYR</sequence>
<dbReference type="EMBL" id="WSTA01000025">
    <property type="protein sequence ID" value="MWB98393.1"/>
    <property type="molecule type" value="Genomic_DNA"/>
</dbReference>
<evidence type="ECO:0000313" key="1">
    <source>
        <dbReference type="EMBL" id="MWB98393.1"/>
    </source>
</evidence>
<comment type="caution">
    <text evidence="1">The sequence shown here is derived from an EMBL/GenBank/DDBJ whole genome shotgun (WGS) entry which is preliminary data.</text>
</comment>
<keyword evidence="2" id="KW-1185">Reference proteome</keyword>
<accession>A0A6I4NVW4</accession>
<dbReference type="Proteomes" id="UP000438182">
    <property type="component" value="Unassembled WGS sequence"/>
</dbReference>
<reference evidence="1 2" key="1">
    <citation type="submission" date="2019-12" db="EMBL/GenBank/DDBJ databases">
        <authorList>
            <person name="Kim Y.S."/>
        </authorList>
    </citation>
    <scope>NUCLEOTIDE SEQUENCE [LARGE SCALE GENOMIC DNA]</scope>
    <source>
        <strain evidence="1 2">MMS17-SY077</strain>
    </source>
</reference>
<dbReference type="AlphaFoldDB" id="A0A6I4NVW4"/>
<name>A0A6I4NVW4_9MICO</name>